<feature type="compositionally biased region" description="Basic and acidic residues" evidence="1">
    <location>
        <begin position="32"/>
        <end position="44"/>
    </location>
</feature>
<dbReference type="Proteomes" id="UP001295794">
    <property type="component" value="Unassembled WGS sequence"/>
</dbReference>
<organism evidence="2 3">
    <name type="scientific">Mycena citricolor</name>
    <dbReference type="NCBI Taxonomy" id="2018698"/>
    <lineage>
        <taxon>Eukaryota</taxon>
        <taxon>Fungi</taxon>
        <taxon>Dikarya</taxon>
        <taxon>Basidiomycota</taxon>
        <taxon>Agaricomycotina</taxon>
        <taxon>Agaricomycetes</taxon>
        <taxon>Agaricomycetidae</taxon>
        <taxon>Agaricales</taxon>
        <taxon>Marasmiineae</taxon>
        <taxon>Mycenaceae</taxon>
        <taxon>Mycena</taxon>
    </lineage>
</organism>
<feature type="compositionally biased region" description="Basic and acidic residues" evidence="1">
    <location>
        <begin position="97"/>
        <end position="112"/>
    </location>
</feature>
<keyword evidence="3" id="KW-1185">Reference proteome</keyword>
<gene>
    <name evidence="2" type="ORF">MYCIT1_LOCUS11725</name>
</gene>
<name>A0AAD2Q2D9_9AGAR</name>
<sequence>MQTTQSLRSAMKTTVQLRCPARRVLGVRTMHDNDPAILEQEKKRNMSGTQHRTSTPHKQHAPGWNEHLASASEASVKADKSSGTPSDLQKTTIEYIHSRHSPDEAHYAKDEVSGPLSGAQGSEDGSHPQVLVRETVKKTKEWTETQLEQTASEESVRSFPVSRVQKLTNQQVKADRNEHV</sequence>
<feature type="region of interest" description="Disordered" evidence="1">
    <location>
        <begin position="144"/>
        <end position="180"/>
    </location>
</feature>
<reference evidence="2" key="1">
    <citation type="submission" date="2023-11" db="EMBL/GenBank/DDBJ databases">
        <authorList>
            <person name="De Vega J J."/>
            <person name="De Vega J J."/>
        </authorList>
    </citation>
    <scope>NUCLEOTIDE SEQUENCE</scope>
</reference>
<dbReference type="EMBL" id="CAVNYO010000138">
    <property type="protein sequence ID" value="CAK5268493.1"/>
    <property type="molecule type" value="Genomic_DNA"/>
</dbReference>
<feature type="region of interest" description="Disordered" evidence="1">
    <location>
        <begin position="32"/>
        <end position="63"/>
    </location>
</feature>
<comment type="caution">
    <text evidence="2">The sequence shown here is derived from an EMBL/GenBank/DDBJ whole genome shotgun (WGS) entry which is preliminary data.</text>
</comment>
<evidence type="ECO:0000256" key="1">
    <source>
        <dbReference type="SAM" id="MobiDB-lite"/>
    </source>
</evidence>
<accession>A0AAD2Q2D9</accession>
<feature type="region of interest" description="Disordered" evidence="1">
    <location>
        <begin position="97"/>
        <end position="130"/>
    </location>
</feature>
<proteinExistence type="predicted"/>
<protein>
    <submittedName>
        <fullName evidence="2">Uncharacterized protein</fullName>
    </submittedName>
</protein>
<evidence type="ECO:0000313" key="2">
    <source>
        <dbReference type="EMBL" id="CAK5268493.1"/>
    </source>
</evidence>
<dbReference type="AlphaFoldDB" id="A0AAD2Q2D9"/>
<evidence type="ECO:0000313" key="3">
    <source>
        <dbReference type="Proteomes" id="UP001295794"/>
    </source>
</evidence>